<evidence type="ECO:0000313" key="3">
    <source>
        <dbReference type="Proteomes" id="UP001234216"/>
    </source>
</evidence>
<protein>
    <recommendedName>
        <fullName evidence="1">Phage capsid-like C-terminal domain-containing protein</fullName>
    </recommendedName>
</protein>
<organism evidence="2 3">
    <name type="scientific">Streptomyces canus</name>
    <dbReference type="NCBI Taxonomy" id="58343"/>
    <lineage>
        <taxon>Bacteria</taxon>
        <taxon>Bacillati</taxon>
        <taxon>Actinomycetota</taxon>
        <taxon>Actinomycetes</taxon>
        <taxon>Kitasatosporales</taxon>
        <taxon>Streptomycetaceae</taxon>
        <taxon>Streptomyces</taxon>
        <taxon>Streptomyces aurantiacus group</taxon>
    </lineage>
</organism>
<dbReference type="EMBL" id="JAUSZV010000005">
    <property type="protein sequence ID" value="MDQ0907791.1"/>
    <property type="molecule type" value="Genomic_DNA"/>
</dbReference>
<comment type="caution">
    <text evidence="2">The sequence shown here is derived from an EMBL/GenBank/DDBJ whole genome shotgun (WGS) entry which is preliminary data.</text>
</comment>
<dbReference type="RefSeq" id="WP_306976627.1">
    <property type="nucleotide sequence ID" value="NZ_JAUSZV010000005.1"/>
</dbReference>
<evidence type="ECO:0000259" key="1">
    <source>
        <dbReference type="Pfam" id="PF05065"/>
    </source>
</evidence>
<dbReference type="AlphaFoldDB" id="A0AAW8FCD7"/>
<reference evidence="2" key="1">
    <citation type="submission" date="2023-07" db="EMBL/GenBank/DDBJ databases">
        <title>Comparative genomics of wheat-associated soil bacteria to identify genetic determinants of phenazine resistance.</title>
        <authorList>
            <person name="Mouncey N."/>
        </authorList>
    </citation>
    <scope>NUCLEOTIDE SEQUENCE</scope>
    <source>
        <strain evidence="2">V4I22</strain>
    </source>
</reference>
<dbReference type="Proteomes" id="UP001234216">
    <property type="component" value="Unassembled WGS sequence"/>
</dbReference>
<sequence>MTSLNNWKPVEYDDTTIAAASVLSAILAVAKPVPMSSETAYVRRVGGNGVSIGATYSDDASDHDKVLLTSFKFGGQNKLAEDDLADGESWGPVIQPLADAWLKSYAVILDNSCLGVTATSNGSTRPFQSVYYKVRANGTASSAEAGYTADDNYVNFNGQASGAYDAMSSTLAKVEGGEYWDDTQALVIAHPAFRDVLRRTKDSTGMPIFVQGIAGTPDTLFGVEIHWSRGSKTSNLATKAPEGNPLLVFVGDRNLLIRGDRSEVESRISLSDAHDSTDEVAVKYRARKAFAVGNVKGLSVMEKTA</sequence>
<evidence type="ECO:0000313" key="2">
    <source>
        <dbReference type="EMBL" id="MDQ0907791.1"/>
    </source>
</evidence>
<dbReference type="Pfam" id="PF05065">
    <property type="entry name" value="Phage_capsid"/>
    <property type="match status" value="1"/>
</dbReference>
<dbReference type="SUPFAM" id="SSF56563">
    <property type="entry name" value="Major capsid protein gp5"/>
    <property type="match status" value="1"/>
</dbReference>
<accession>A0AAW8FCD7</accession>
<feature type="domain" description="Phage capsid-like C-terminal" evidence="1">
    <location>
        <begin position="164"/>
        <end position="301"/>
    </location>
</feature>
<gene>
    <name evidence="2" type="ORF">QFZ22_003776</name>
</gene>
<dbReference type="InterPro" id="IPR054612">
    <property type="entry name" value="Phage_capsid-like_C"/>
</dbReference>
<name>A0AAW8FCD7_9ACTN</name>
<proteinExistence type="predicted"/>